<dbReference type="PROSITE" id="PS51257">
    <property type="entry name" value="PROKAR_LIPOPROTEIN"/>
    <property type="match status" value="1"/>
</dbReference>
<comment type="caution">
    <text evidence="1">The sequence shown here is derived from an EMBL/GenBank/DDBJ whole genome shotgun (WGS) entry which is preliminary data.</text>
</comment>
<evidence type="ECO:0000313" key="1">
    <source>
        <dbReference type="EMBL" id="MDG0815538.1"/>
    </source>
</evidence>
<name>A0ABT6DKA7_9BACT</name>
<proteinExistence type="predicted"/>
<sequence length="1238" mass="134169">MHRMHLYVIFPILFLIMGCTMDASFSDFNSKNQLFLNFDESNAKVSAANYRSYEVKGSCAHIDETVTIRLGSFPEQTTVCQADGTFAVTFDLDGIQEGTIDLSANQAETQPKKISSDLKNIVVDITPPTVTVETPDNADNYSHSSLRARYPLTGTCSDAFNLVKVSSSLLQDYFAVCSVNLRWELVLDLSNETAPSIDYYIQHFDGAGNISLSTNVAIAFPQWHKISPDITATGVASIRLITQYGETGRLLLAAPLRNDDLVDLGILNYNNTGLTRLNPIQGQWGVDTARPIIAVPKYGRALYTHFAMNRAQLRELHSVKVDGTDDKVLMGPTSINPVGGVSSYILTPNQETIIAMGDNEAIDNEFHLYAIQVSTGTIKKLSGDFVSGGDVRDYLLTPDGSKVIFRADKDTDEGIDLYVVNIDGTGLRRLGTAMATSKSVLSGYRISSDSKWVVYRETQSFLSGSNAGSSVVNIETGEQISFATSSTGFIEAGLFSPNSKYIAYRVDRTTAGCYALEVYDLQLRTETEVSPPCPNASTDLYTFTWSPNSSQIAFGMATTASIADLYVNSPTGGNLVKLTGATALRNGLYQGFRDESILFNSQSDQIVFQADLSGVVNATTAAMKFDLYSVKVDGSEGPIKLTSNANAGVVKDYPLIELSPSGDRVAFVADLEVDAKYEMYLAALDGSSIRKLNPVIANAQGDVLTAAQTFFFDWPRNLVAMTLDRTIDLVYELHFADLSATASPSRHLPLPNILSGDVATVLVSENKTKILFRANPSVDGEMHLFVADADGSNVHRVTKDYPSGGGTLRSFIITADGAKVIYIADQDTAGVEELYVVNTSGGAPVKVSGAITDPEGDVTAFSYNEATGKIFYSGDFVTDTILDIYVVKTDGSAHLKLTPAYPHAVNILGWEVARDGSFVGLRWDYNIDEKYEVAKISAAGGAPVTLNASISNSFDLAGFRLSPNSAWICYWGPLSVSGRADARIANTSTPATNYLVAVGTNTVQMVQDCDFTEDSSYVIVKGDWLSDTRSSYKSFAIATQTLYSLNPGLAATAHTAWWSSLQEGANKRLITLSESSPEVYEIFSMNFDGTDLRKINASPYSGGQVNANNGQAVRILDDSDRTIVYSGLIDTVGTWDLYAVKWDGTQKRKLASLIPKADIYDFQVFPGSTRVYYRADNTKDGIMSLYSVNADGTGTKNHTPGLSGNTGAWVNYGVSNSHLFFTSDAYGSQILDLFVDPL</sequence>
<dbReference type="SUPFAM" id="SSF82171">
    <property type="entry name" value="DPP6 N-terminal domain-like"/>
    <property type="match status" value="3"/>
</dbReference>
<dbReference type="RefSeq" id="WP_277577013.1">
    <property type="nucleotide sequence ID" value="NZ_JANRMI010000001.1"/>
</dbReference>
<evidence type="ECO:0000313" key="2">
    <source>
        <dbReference type="Proteomes" id="UP001152321"/>
    </source>
</evidence>
<dbReference type="InterPro" id="IPR011042">
    <property type="entry name" value="6-blade_b-propeller_TolB-like"/>
</dbReference>
<accession>A0ABT6DKA7</accession>
<keyword evidence="2" id="KW-1185">Reference proteome</keyword>
<protein>
    <submittedName>
        <fullName evidence="1">TolB protein</fullName>
    </submittedName>
</protein>
<dbReference type="Gene3D" id="2.120.10.30">
    <property type="entry name" value="TolB, C-terminal domain"/>
    <property type="match status" value="3"/>
</dbReference>
<organism evidence="1 2">
    <name type="scientific">Bdellovibrio svalbardensis</name>
    <dbReference type="NCBI Taxonomy" id="2972972"/>
    <lineage>
        <taxon>Bacteria</taxon>
        <taxon>Pseudomonadati</taxon>
        <taxon>Bdellovibrionota</taxon>
        <taxon>Bdellovibrionia</taxon>
        <taxon>Bdellovibrionales</taxon>
        <taxon>Pseudobdellovibrionaceae</taxon>
        <taxon>Bdellovibrio</taxon>
    </lineage>
</organism>
<dbReference type="EMBL" id="JANRMI010000001">
    <property type="protein sequence ID" value="MDG0815538.1"/>
    <property type="molecule type" value="Genomic_DNA"/>
</dbReference>
<reference evidence="1" key="1">
    <citation type="submission" date="2022-08" db="EMBL/GenBank/DDBJ databases">
        <title>Novel Bdellovibrio Species Isolated from Svalbard: Designation Bdellovibrio svalbardensis.</title>
        <authorList>
            <person name="Mitchell R.J."/>
            <person name="Choi S.Y."/>
        </authorList>
    </citation>
    <scope>NUCLEOTIDE SEQUENCE</scope>
    <source>
        <strain evidence="1">PAP01</strain>
    </source>
</reference>
<gene>
    <name evidence="1" type="ORF">NWE73_04125</name>
</gene>
<dbReference type="Proteomes" id="UP001152321">
    <property type="component" value="Unassembled WGS sequence"/>
</dbReference>